<reference evidence="1" key="1">
    <citation type="submission" date="2021-06" db="EMBL/GenBank/DDBJ databases">
        <authorList>
            <person name="Kallberg Y."/>
            <person name="Tangrot J."/>
            <person name="Rosling A."/>
        </authorList>
    </citation>
    <scope>NUCLEOTIDE SEQUENCE</scope>
    <source>
        <strain evidence="1">CL356</strain>
    </source>
</reference>
<proteinExistence type="predicted"/>
<keyword evidence="2" id="KW-1185">Reference proteome</keyword>
<evidence type="ECO:0000313" key="2">
    <source>
        <dbReference type="Proteomes" id="UP000789525"/>
    </source>
</evidence>
<organism evidence="1 2">
    <name type="scientific">Acaulospora colombiana</name>
    <dbReference type="NCBI Taxonomy" id="27376"/>
    <lineage>
        <taxon>Eukaryota</taxon>
        <taxon>Fungi</taxon>
        <taxon>Fungi incertae sedis</taxon>
        <taxon>Mucoromycota</taxon>
        <taxon>Glomeromycotina</taxon>
        <taxon>Glomeromycetes</taxon>
        <taxon>Diversisporales</taxon>
        <taxon>Acaulosporaceae</taxon>
        <taxon>Acaulospora</taxon>
    </lineage>
</organism>
<dbReference type="EMBL" id="CAJVPT010019357">
    <property type="protein sequence ID" value="CAG8640460.1"/>
    <property type="molecule type" value="Genomic_DNA"/>
</dbReference>
<evidence type="ECO:0000313" key="1">
    <source>
        <dbReference type="EMBL" id="CAG8640460.1"/>
    </source>
</evidence>
<dbReference type="Proteomes" id="UP000789525">
    <property type="component" value="Unassembled WGS sequence"/>
</dbReference>
<accession>A0ACA9NBQ3</accession>
<gene>
    <name evidence="1" type="ORF">ACOLOM_LOCUS7921</name>
</gene>
<sequence>MQATSSFPLSSTNDSLEDLQGSGTGRNTPSLSNPLSSLFPPVSSSTAYLDSYQQHHQIPQDLDALAAAFPEFDSVNTNSNNNQAPLHNLHSNNASLAGNDLNWFLPSSTNESIAPAASLPAPDQFDEDLERALADLGPAQLNWLNTLETVDFTQHQFSYHRGGTLSHPGGPLSVITASSESAYNGIGDDGRSESYYNPYSPQGSLVNAANPSQLNPSLYQALENFSADLAAFGLGDNNLNSNPALLNGTSIQPAQTTAQATNGPNPIQPPTVNLDLLMPSSTASYSSFDDSGNSARDTSPNDHLLHHRLSSDEGAAAIEMEREFGTSTNLLSAAAQFAQDESGLKMANSGGGSSAASTYGVSGHPLPHVNAHASAGRIHHVGNPTTTGGAPKGQKGSTTPTNAAASASFVPNIAIGSSNANIDRFNTGSSAGGSFMRTQPSTNATSSSSSANVNTTHWVVSFTMKLLYICSWSSYSSTLNPRTHLSAPTRLVSSLSGKDKIARRALVRGAWAKEKKTSSLSIDLENSFIFLDNPTTPHRTKQMVFSVLAVVLYSAPFNRLIEPSGGYGPDKNLIFVRGFNPPVSPHSVSDYQFLLVC</sequence>
<comment type="caution">
    <text evidence="1">The sequence shown here is derived from an EMBL/GenBank/DDBJ whole genome shotgun (WGS) entry which is preliminary data.</text>
</comment>
<protein>
    <submittedName>
        <fullName evidence="1">2414_t:CDS:1</fullName>
    </submittedName>
</protein>
<name>A0ACA9NBQ3_9GLOM</name>